<evidence type="ECO:0000256" key="3">
    <source>
        <dbReference type="ARBA" id="ARBA00048267"/>
    </source>
</evidence>
<feature type="coiled-coil region" evidence="5">
    <location>
        <begin position="277"/>
        <end position="323"/>
    </location>
</feature>
<dbReference type="GO" id="GO:0005737">
    <property type="term" value="C:cytoplasm"/>
    <property type="evidence" value="ECO:0007669"/>
    <property type="project" value="InterPro"/>
</dbReference>
<feature type="domain" description="CheB-type methylesterase" evidence="6">
    <location>
        <begin position="1"/>
        <end position="190"/>
    </location>
</feature>
<dbReference type="PROSITE" id="PS50122">
    <property type="entry name" value="CHEB"/>
    <property type="match status" value="1"/>
</dbReference>
<dbReference type="AlphaFoldDB" id="A0A2D0N3V5"/>
<dbReference type="SUPFAM" id="SSF52738">
    <property type="entry name" value="Methylesterase CheB, C-terminal domain"/>
    <property type="match status" value="1"/>
</dbReference>
<comment type="caution">
    <text evidence="7">The sequence shown here is derived from an EMBL/GenBank/DDBJ whole genome shotgun (WGS) entry which is preliminary data.</text>
</comment>
<dbReference type="InterPro" id="IPR000673">
    <property type="entry name" value="Sig_transdc_resp-reg_Me-estase"/>
</dbReference>
<evidence type="ECO:0000256" key="4">
    <source>
        <dbReference type="PROSITE-ProRule" id="PRU00050"/>
    </source>
</evidence>
<sequence length="345" mass="38177">MKEDTRIVVIGTSAGGHDALRALFKDIPADINAIFLVVQHAATNSTSYFAGSLAEVTALKVQYAEQDMVVETGNVYLSIPDFHLLINGKKLFLSKGPTENLSRPAIDPLFRTAAANFGHRVIGIILTGLLNDGTSGLQAVKNCNGLTIVQNPNDAQYSDMPEFALKTVKPHFCCNVADMGQKIIELVASDPPEKKEIPKYIKQEAAISMKIASRIRLEEEIGEQVPISCPDCDGPLWLMEHEKNIPRYRCHTGHGFTLESLLVGQSAKIEESLWVALRTLEERIVLLEKSVATNKNRGFNTLVNSLERKIEEATRSRDTLKEAMNIPPPKLNEEEFLKKELPDCA</sequence>
<feature type="active site" evidence="4">
    <location>
        <position position="13"/>
    </location>
</feature>
<dbReference type="RefSeq" id="WP_099153350.1">
    <property type="nucleotide sequence ID" value="NZ_PDUD01000033.1"/>
</dbReference>
<dbReference type="Proteomes" id="UP000223913">
    <property type="component" value="Unassembled WGS sequence"/>
</dbReference>
<dbReference type="PIRSF" id="PIRSF036461">
    <property type="entry name" value="Chmtx_methlestr"/>
    <property type="match status" value="1"/>
</dbReference>
<dbReference type="EMBL" id="PDUD01000033">
    <property type="protein sequence ID" value="PHN03222.1"/>
    <property type="molecule type" value="Genomic_DNA"/>
</dbReference>
<keyword evidence="8" id="KW-1185">Reference proteome</keyword>
<keyword evidence="1 4" id="KW-0378">Hydrolase</keyword>
<dbReference type="Pfam" id="PF01339">
    <property type="entry name" value="CheB_methylest"/>
    <property type="match status" value="1"/>
</dbReference>
<dbReference type="GO" id="GO:0008984">
    <property type="term" value="F:protein-glutamate methylesterase activity"/>
    <property type="evidence" value="ECO:0007669"/>
    <property type="project" value="UniProtKB-EC"/>
</dbReference>
<gene>
    <name evidence="7" type="ORF">CRP01_27905</name>
</gene>
<dbReference type="InterPro" id="IPR011247">
    <property type="entry name" value="Chemotax_prot-Glu_Me-esterase"/>
</dbReference>
<dbReference type="Gene3D" id="3.40.50.180">
    <property type="entry name" value="Methylesterase CheB, C-terminal domain"/>
    <property type="match status" value="1"/>
</dbReference>
<evidence type="ECO:0000313" key="7">
    <source>
        <dbReference type="EMBL" id="PHN03222.1"/>
    </source>
</evidence>
<dbReference type="CDD" id="cd16433">
    <property type="entry name" value="CheB"/>
    <property type="match status" value="1"/>
</dbReference>
<evidence type="ECO:0000256" key="2">
    <source>
        <dbReference type="ARBA" id="ARBA00039140"/>
    </source>
</evidence>
<comment type="catalytic activity">
    <reaction evidence="3">
        <text>[protein]-L-glutamate 5-O-methyl ester + H2O = L-glutamyl-[protein] + methanol + H(+)</text>
        <dbReference type="Rhea" id="RHEA:23236"/>
        <dbReference type="Rhea" id="RHEA-COMP:10208"/>
        <dbReference type="Rhea" id="RHEA-COMP:10311"/>
        <dbReference type="ChEBI" id="CHEBI:15377"/>
        <dbReference type="ChEBI" id="CHEBI:15378"/>
        <dbReference type="ChEBI" id="CHEBI:17790"/>
        <dbReference type="ChEBI" id="CHEBI:29973"/>
        <dbReference type="ChEBI" id="CHEBI:82795"/>
        <dbReference type="EC" id="3.1.1.61"/>
    </reaction>
</comment>
<dbReference type="InterPro" id="IPR035909">
    <property type="entry name" value="CheB_C"/>
</dbReference>
<evidence type="ECO:0000259" key="6">
    <source>
        <dbReference type="PROSITE" id="PS50122"/>
    </source>
</evidence>
<dbReference type="PANTHER" id="PTHR42872:SF6">
    <property type="entry name" value="PROTEIN-GLUTAMATE METHYLESTERASE_PROTEIN-GLUTAMINE GLUTAMINASE"/>
    <property type="match status" value="1"/>
</dbReference>
<reference evidence="7 8" key="1">
    <citation type="submission" date="2017-10" db="EMBL/GenBank/DDBJ databases">
        <title>The draft genome sequence of Lewinella nigricans NBRC 102662.</title>
        <authorList>
            <person name="Wang K."/>
        </authorList>
    </citation>
    <scope>NUCLEOTIDE SEQUENCE [LARGE SCALE GENOMIC DNA]</scope>
    <source>
        <strain evidence="7 8">NBRC 102662</strain>
    </source>
</reference>
<evidence type="ECO:0000256" key="5">
    <source>
        <dbReference type="SAM" id="Coils"/>
    </source>
</evidence>
<feature type="active site" evidence="4">
    <location>
        <position position="40"/>
    </location>
</feature>
<dbReference type="OrthoDB" id="1524092at2"/>
<evidence type="ECO:0000313" key="8">
    <source>
        <dbReference type="Proteomes" id="UP000223913"/>
    </source>
</evidence>
<accession>A0A2D0N3V5</accession>
<feature type="active site" evidence="4">
    <location>
        <position position="132"/>
    </location>
</feature>
<dbReference type="PANTHER" id="PTHR42872">
    <property type="entry name" value="PROTEIN-GLUTAMATE METHYLESTERASE/PROTEIN-GLUTAMINE GLUTAMINASE"/>
    <property type="match status" value="1"/>
</dbReference>
<protein>
    <recommendedName>
        <fullName evidence="2">protein-glutamate methylesterase</fullName>
        <ecNumber evidence="2">3.1.1.61</ecNumber>
    </recommendedName>
</protein>
<keyword evidence="5" id="KW-0175">Coiled coil</keyword>
<dbReference type="GO" id="GO:0000156">
    <property type="term" value="F:phosphorelay response regulator activity"/>
    <property type="evidence" value="ECO:0007669"/>
    <property type="project" value="InterPro"/>
</dbReference>
<evidence type="ECO:0000256" key="1">
    <source>
        <dbReference type="ARBA" id="ARBA00022801"/>
    </source>
</evidence>
<organism evidence="7 8">
    <name type="scientific">Flavilitoribacter nigricans (strain ATCC 23147 / DSM 23189 / NBRC 102662 / NCIMB 1420 / SS-2)</name>
    <name type="common">Lewinella nigricans</name>
    <dbReference type="NCBI Taxonomy" id="1122177"/>
    <lineage>
        <taxon>Bacteria</taxon>
        <taxon>Pseudomonadati</taxon>
        <taxon>Bacteroidota</taxon>
        <taxon>Saprospiria</taxon>
        <taxon>Saprospirales</taxon>
        <taxon>Lewinellaceae</taxon>
        <taxon>Flavilitoribacter</taxon>
    </lineage>
</organism>
<proteinExistence type="predicted"/>
<name>A0A2D0N3V5_FLAN2</name>
<keyword evidence="4" id="KW-0145">Chemotaxis</keyword>
<dbReference type="EC" id="3.1.1.61" evidence="2"/>
<dbReference type="GO" id="GO:0006935">
    <property type="term" value="P:chemotaxis"/>
    <property type="evidence" value="ECO:0007669"/>
    <property type="project" value="UniProtKB-UniRule"/>
</dbReference>